<evidence type="ECO:0000313" key="2">
    <source>
        <dbReference type="Proteomes" id="UP000184164"/>
    </source>
</evidence>
<evidence type="ECO:0000313" key="1">
    <source>
        <dbReference type="EMBL" id="SHE96001.1"/>
    </source>
</evidence>
<dbReference type="RefSeq" id="WP_073000071.1">
    <property type="nucleotide sequence ID" value="NZ_FQUM01000003.1"/>
</dbReference>
<reference evidence="1 2" key="1">
    <citation type="submission" date="2016-11" db="EMBL/GenBank/DDBJ databases">
        <authorList>
            <person name="Jaros S."/>
            <person name="Januszkiewicz K."/>
            <person name="Wedrychowicz H."/>
        </authorList>
    </citation>
    <scope>NUCLEOTIDE SEQUENCE [LARGE SCALE GENOMIC DNA]</scope>
    <source>
        <strain evidence="1 2">DSM 26910</strain>
    </source>
</reference>
<dbReference type="AlphaFoldDB" id="A0A1M4XRC8"/>
<organism evidence="1 2">
    <name type="scientific">Mariniphaga anaerophila</name>
    <dbReference type="NCBI Taxonomy" id="1484053"/>
    <lineage>
        <taxon>Bacteria</taxon>
        <taxon>Pseudomonadati</taxon>
        <taxon>Bacteroidota</taxon>
        <taxon>Bacteroidia</taxon>
        <taxon>Marinilabiliales</taxon>
        <taxon>Prolixibacteraceae</taxon>
        <taxon>Mariniphaga</taxon>
    </lineage>
</organism>
<dbReference type="STRING" id="1484053.SAMN05444274_10393"/>
<dbReference type="EMBL" id="FQUM01000003">
    <property type="protein sequence ID" value="SHE96001.1"/>
    <property type="molecule type" value="Genomic_DNA"/>
</dbReference>
<keyword evidence="2" id="KW-1185">Reference proteome</keyword>
<dbReference type="Proteomes" id="UP000184164">
    <property type="component" value="Unassembled WGS sequence"/>
</dbReference>
<proteinExistence type="predicted"/>
<protein>
    <recommendedName>
        <fullName evidence="3">Zinc-or iron-chelating domain-containing protein</fullName>
    </recommendedName>
</protein>
<evidence type="ECO:0008006" key="3">
    <source>
        <dbReference type="Google" id="ProtNLM"/>
    </source>
</evidence>
<dbReference type="OrthoDB" id="9810361at2"/>
<gene>
    <name evidence="1" type="ORF">SAMN05444274_10393</name>
</gene>
<accession>A0A1M4XRC8</accession>
<name>A0A1M4XRC8_9BACT</name>
<sequence>MSIDLRSLERQFHSDGYRLGMEVVDAADKEEALLAGVKVLLGTVDELVDSFSEFAARENQKPECKKGCFWCCHQPVFALNYELVYLKDFISRSFDAETQKRIAVRAGEKKRKLERLSGESLLNSKFPCPLLEDGSCIAYAARPVACRIYLSTKLQSCLKFYSEPENEDSIPELLQLPMRLGRMLNEGFKSALKAGGIDVTEFRVEEKLAG</sequence>